<geneLocation type="plasmid" evidence="2">
    <name>pjcm18538 dna</name>
</geneLocation>
<dbReference type="KEGG" id="marz:MARA_42560"/>
<evidence type="ECO:0000313" key="1">
    <source>
        <dbReference type="EMBL" id="BBY50788.1"/>
    </source>
</evidence>
<name>A0A7I7S1K2_9MYCO</name>
<keyword evidence="2" id="KW-1185">Reference proteome</keyword>
<accession>A0A7I7S1K2</accession>
<gene>
    <name evidence="1" type="ORF">MARA_42560</name>
</gene>
<protein>
    <recommendedName>
        <fullName evidence="3">DUF1697 domain-containing protein</fullName>
    </recommendedName>
</protein>
<dbReference type="SUPFAM" id="SSF160379">
    <property type="entry name" value="SP0830-like"/>
    <property type="match status" value="1"/>
</dbReference>
<dbReference type="Gene3D" id="3.30.70.1260">
    <property type="entry name" value="bacterial protein sp0830 like"/>
    <property type="match status" value="1"/>
</dbReference>
<evidence type="ECO:0008006" key="3">
    <source>
        <dbReference type="Google" id="ProtNLM"/>
    </source>
</evidence>
<organism evidence="1 2">
    <name type="scientific">Mycolicibacterium arabiense</name>
    <dbReference type="NCBI Taxonomy" id="1286181"/>
    <lineage>
        <taxon>Bacteria</taxon>
        <taxon>Bacillati</taxon>
        <taxon>Actinomycetota</taxon>
        <taxon>Actinomycetes</taxon>
        <taxon>Mycobacteriales</taxon>
        <taxon>Mycobacteriaceae</taxon>
        <taxon>Mycolicibacterium</taxon>
    </lineage>
</organism>
<dbReference type="PIRSF" id="PIRSF008502">
    <property type="entry name" value="UCP008502"/>
    <property type="match status" value="1"/>
</dbReference>
<evidence type="ECO:0000313" key="2">
    <source>
        <dbReference type="Proteomes" id="UP000467428"/>
    </source>
</evidence>
<dbReference type="PANTHER" id="PTHR36439">
    <property type="entry name" value="BLL4334 PROTEIN"/>
    <property type="match status" value="1"/>
</dbReference>
<dbReference type="InterPro" id="IPR012545">
    <property type="entry name" value="DUF1697"/>
</dbReference>
<dbReference type="Pfam" id="PF08002">
    <property type="entry name" value="DUF1697"/>
    <property type="match status" value="1"/>
</dbReference>
<dbReference type="EMBL" id="AP022593">
    <property type="protein sequence ID" value="BBY50788.1"/>
    <property type="molecule type" value="Genomic_DNA"/>
</dbReference>
<dbReference type="Gene3D" id="3.30.70.1280">
    <property type="entry name" value="SP0830-like domains"/>
    <property type="match status" value="1"/>
</dbReference>
<dbReference type="PANTHER" id="PTHR36439:SF1">
    <property type="entry name" value="DUF1697 DOMAIN-CONTAINING PROTEIN"/>
    <property type="match status" value="1"/>
</dbReference>
<proteinExistence type="predicted"/>
<sequence length="184" mass="20920">MRGINVGGRNKLAMSDLRTAFTDDGFERVGTYIQSGNVVFETTAPQRTLEHRIERILDERLQTPPVVVVRSHRQLRTVVEQAPPEFLAQADTHLRDCVFLKHPLTAKRTMEIVRLRDGVDQAWPGPDVVYFSRLEAQRTKTLMNKILAAREYRLMTIRNWATTTKVLALLDGMDGPVPPVRSGE</sequence>
<dbReference type="AlphaFoldDB" id="A0A7I7S1K2"/>
<dbReference type="Proteomes" id="UP000467428">
    <property type="component" value="Chromosome"/>
</dbReference>
<reference evidence="1 2" key="1">
    <citation type="journal article" date="2019" name="Emerg. Microbes Infect.">
        <title>Comprehensive subspecies identification of 175 nontuberculous mycobacteria species based on 7547 genomic profiles.</title>
        <authorList>
            <person name="Matsumoto Y."/>
            <person name="Kinjo T."/>
            <person name="Motooka D."/>
            <person name="Nabeya D."/>
            <person name="Jung N."/>
            <person name="Uechi K."/>
            <person name="Horii T."/>
            <person name="Iida T."/>
            <person name="Fujita J."/>
            <person name="Nakamura S."/>
        </authorList>
    </citation>
    <scope>NUCLEOTIDE SEQUENCE [LARGE SCALE GENOMIC DNA]</scope>
    <source>
        <strain evidence="1 2">JCM 18538</strain>
    </source>
</reference>